<gene>
    <name evidence="1" type="ORF">Tco_1082520</name>
</gene>
<comment type="caution">
    <text evidence="1">The sequence shown here is derived from an EMBL/GenBank/DDBJ whole genome shotgun (WGS) entry which is preliminary data.</text>
</comment>
<sequence>MENVNPSPTNNRHSLPAALRARAVQELYELQKISAFVDSCLENTPLVSSFPHSDNDSGDEEVLNELSEYGKAGTLHRERIINSFDGDVLAFECMIGFRKFTAYLDPFLPKNIISRKAYNTIMVDRLEGTGKNLVAIVRDIYVFVGSFTYITDFVMLEDTREYIMSDMAEVLMGRPFRKITVLWKFLVLMD</sequence>
<name>A0ABQ5I247_9ASTR</name>
<dbReference type="EMBL" id="BQNB010020224">
    <property type="protein sequence ID" value="GJT93675.1"/>
    <property type="molecule type" value="Genomic_DNA"/>
</dbReference>
<accession>A0ABQ5I247</accession>
<keyword evidence="2" id="KW-1185">Reference proteome</keyword>
<protein>
    <submittedName>
        <fullName evidence="1">Uncharacterized protein</fullName>
    </submittedName>
</protein>
<evidence type="ECO:0000313" key="1">
    <source>
        <dbReference type="EMBL" id="GJT93675.1"/>
    </source>
</evidence>
<reference evidence="1" key="2">
    <citation type="submission" date="2022-01" db="EMBL/GenBank/DDBJ databases">
        <authorList>
            <person name="Yamashiro T."/>
            <person name="Shiraishi A."/>
            <person name="Satake H."/>
            <person name="Nakayama K."/>
        </authorList>
    </citation>
    <scope>NUCLEOTIDE SEQUENCE</scope>
</reference>
<reference evidence="1" key="1">
    <citation type="journal article" date="2022" name="Int. J. Mol. Sci.">
        <title>Draft Genome of Tanacetum Coccineum: Genomic Comparison of Closely Related Tanacetum-Family Plants.</title>
        <authorList>
            <person name="Yamashiro T."/>
            <person name="Shiraishi A."/>
            <person name="Nakayama K."/>
            <person name="Satake H."/>
        </authorList>
    </citation>
    <scope>NUCLEOTIDE SEQUENCE</scope>
</reference>
<dbReference type="Proteomes" id="UP001151760">
    <property type="component" value="Unassembled WGS sequence"/>
</dbReference>
<proteinExistence type="predicted"/>
<organism evidence="1 2">
    <name type="scientific">Tanacetum coccineum</name>
    <dbReference type="NCBI Taxonomy" id="301880"/>
    <lineage>
        <taxon>Eukaryota</taxon>
        <taxon>Viridiplantae</taxon>
        <taxon>Streptophyta</taxon>
        <taxon>Embryophyta</taxon>
        <taxon>Tracheophyta</taxon>
        <taxon>Spermatophyta</taxon>
        <taxon>Magnoliopsida</taxon>
        <taxon>eudicotyledons</taxon>
        <taxon>Gunneridae</taxon>
        <taxon>Pentapetalae</taxon>
        <taxon>asterids</taxon>
        <taxon>campanulids</taxon>
        <taxon>Asterales</taxon>
        <taxon>Asteraceae</taxon>
        <taxon>Asteroideae</taxon>
        <taxon>Anthemideae</taxon>
        <taxon>Anthemidinae</taxon>
        <taxon>Tanacetum</taxon>
    </lineage>
</organism>
<evidence type="ECO:0000313" key="2">
    <source>
        <dbReference type="Proteomes" id="UP001151760"/>
    </source>
</evidence>